<dbReference type="GO" id="GO:0003959">
    <property type="term" value="F:NADPH dehydrogenase activity"/>
    <property type="evidence" value="ECO:0007669"/>
    <property type="project" value="InterPro"/>
</dbReference>
<feature type="domain" description="NADH:flavin oxidoreductase/NADH oxidase N-terminal" evidence="6">
    <location>
        <begin position="46"/>
        <end position="391"/>
    </location>
</feature>
<evidence type="ECO:0000259" key="6">
    <source>
        <dbReference type="Pfam" id="PF00724"/>
    </source>
</evidence>
<dbReference type="SUPFAM" id="SSF51395">
    <property type="entry name" value="FMN-linked oxidoreductases"/>
    <property type="match status" value="1"/>
</dbReference>
<reference evidence="7 8" key="1">
    <citation type="submission" date="2018-11" db="EMBL/GenBank/DDBJ databases">
        <title>Genome assembly of Steccherinum ochraceum LE-BIN_3174, the white-rot fungus of the Steccherinaceae family (The Residual Polyporoid clade, Polyporales, Basidiomycota).</title>
        <authorList>
            <person name="Fedorova T.V."/>
            <person name="Glazunova O.A."/>
            <person name="Landesman E.O."/>
            <person name="Moiseenko K.V."/>
            <person name="Psurtseva N.V."/>
            <person name="Savinova O.S."/>
            <person name="Shakhova N.V."/>
            <person name="Tyazhelova T.V."/>
            <person name="Vasina D.V."/>
        </authorList>
    </citation>
    <scope>NUCLEOTIDE SEQUENCE [LARGE SCALE GENOMIC DNA]</scope>
    <source>
        <strain evidence="7 8">LE-BIN_3174</strain>
    </source>
</reference>
<comment type="caution">
    <text evidence="7">The sequence shown here is derived from an EMBL/GenBank/DDBJ whole genome shotgun (WGS) entry which is preliminary data.</text>
</comment>
<evidence type="ECO:0000256" key="5">
    <source>
        <dbReference type="ARBA" id="ARBA00023002"/>
    </source>
</evidence>
<evidence type="ECO:0000256" key="1">
    <source>
        <dbReference type="ARBA" id="ARBA00001917"/>
    </source>
</evidence>
<dbReference type="InterPro" id="IPR013785">
    <property type="entry name" value="Aldolase_TIM"/>
</dbReference>
<dbReference type="AlphaFoldDB" id="A0A4R0RYU0"/>
<evidence type="ECO:0000256" key="3">
    <source>
        <dbReference type="ARBA" id="ARBA00022643"/>
    </source>
</evidence>
<dbReference type="STRING" id="92696.A0A4R0RYU0"/>
<evidence type="ECO:0000256" key="2">
    <source>
        <dbReference type="ARBA" id="ARBA00022630"/>
    </source>
</evidence>
<proteinExistence type="predicted"/>
<name>A0A4R0RYU0_9APHY</name>
<dbReference type="PANTHER" id="PTHR43303:SF4">
    <property type="entry name" value="NADPH DEHYDROGENASE C23G7.10C-RELATED"/>
    <property type="match status" value="1"/>
</dbReference>
<keyword evidence="2" id="KW-0285">Flavoprotein</keyword>
<dbReference type="GO" id="GO:0010181">
    <property type="term" value="F:FMN binding"/>
    <property type="evidence" value="ECO:0007669"/>
    <property type="project" value="InterPro"/>
</dbReference>
<accession>A0A4R0RYU0</accession>
<evidence type="ECO:0000256" key="4">
    <source>
        <dbReference type="ARBA" id="ARBA00022857"/>
    </source>
</evidence>
<evidence type="ECO:0000313" key="8">
    <source>
        <dbReference type="Proteomes" id="UP000292702"/>
    </source>
</evidence>
<keyword evidence="4" id="KW-0521">NADP</keyword>
<gene>
    <name evidence="7" type="ORF">EIP91_007448</name>
</gene>
<organism evidence="7 8">
    <name type="scientific">Steccherinum ochraceum</name>
    <dbReference type="NCBI Taxonomy" id="92696"/>
    <lineage>
        <taxon>Eukaryota</taxon>
        <taxon>Fungi</taxon>
        <taxon>Dikarya</taxon>
        <taxon>Basidiomycota</taxon>
        <taxon>Agaricomycotina</taxon>
        <taxon>Agaricomycetes</taxon>
        <taxon>Polyporales</taxon>
        <taxon>Steccherinaceae</taxon>
        <taxon>Steccherinum</taxon>
    </lineage>
</organism>
<dbReference type="InterPro" id="IPR044152">
    <property type="entry name" value="YqjM-like"/>
</dbReference>
<sequence length="427" mass="46415">MTITTSTMFDIESPRVLGAPSVPYYIPDQPVAAGTAVVGQSEGIPELFKPLTIRGVTFQNRIFVSPMAQYSVADGFPSPWHTAYIGGTVIRGPGLTFVEATAVSPAGRVTPEDTGIWSDAHAAAHKPFTDLAHSQNQKIGIQLVHGGRKSSVQTLWLAHPNATVPKDAGGWPDQIYAPSAIRYADYMPMPKEMTREDIKTVVEEFRAAARRAVEVGFDVVELHGAHGFLLSSFISPTSNQRTDEYGGSWDNRIRFNLEVIDAVRSVMPESMPLFYRISATEYLEDLPEPSWKIQDTVKFAEIISTHGVDLIDLSAGGNDSRQEVRLGHLHHVPFAQAVKNAHGDRLVVGAVGGIANGNDAQDVLSEGKADVVSVGRYFQKNPGAVWKFAEDLGVDIVLPYQIEWPTVGRGESVQRRAVALLFGAGSE</sequence>
<dbReference type="PANTHER" id="PTHR43303">
    <property type="entry name" value="NADPH DEHYDROGENASE C23G7.10C-RELATED"/>
    <property type="match status" value="1"/>
</dbReference>
<keyword evidence="8" id="KW-1185">Reference proteome</keyword>
<keyword evidence="5" id="KW-0560">Oxidoreductase</keyword>
<dbReference type="InterPro" id="IPR001155">
    <property type="entry name" value="OxRdtase_FMN_N"/>
</dbReference>
<evidence type="ECO:0000313" key="7">
    <source>
        <dbReference type="EMBL" id="TCD69518.1"/>
    </source>
</evidence>
<dbReference type="OrthoDB" id="72788at2759"/>
<dbReference type="CDD" id="cd02932">
    <property type="entry name" value="OYE_YqiM_FMN"/>
    <property type="match status" value="1"/>
</dbReference>
<keyword evidence="3" id="KW-0288">FMN</keyword>
<dbReference type="Gene3D" id="3.20.20.70">
    <property type="entry name" value="Aldolase class I"/>
    <property type="match status" value="1"/>
</dbReference>
<dbReference type="Pfam" id="PF00724">
    <property type="entry name" value="Oxidored_FMN"/>
    <property type="match status" value="1"/>
</dbReference>
<comment type="cofactor">
    <cofactor evidence="1">
        <name>FMN</name>
        <dbReference type="ChEBI" id="CHEBI:58210"/>
    </cofactor>
</comment>
<protein>
    <recommendedName>
        <fullName evidence="6">NADH:flavin oxidoreductase/NADH oxidase N-terminal domain-containing protein</fullName>
    </recommendedName>
</protein>
<dbReference type="Proteomes" id="UP000292702">
    <property type="component" value="Unassembled WGS sequence"/>
</dbReference>
<dbReference type="GO" id="GO:0050661">
    <property type="term" value="F:NADP binding"/>
    <property type="evidence" value="ECO:0007669"/>
    <property type="project" value="InterPro"/>
</dbReference>
<dbReference type="EMBL" id="RWJN01000040">
    <property type="protein sequence ID" value="TCD69518.1"/>
    <property type="molecule type" value="Genomic_DNA"/>
</dbReference>